<reference evidence="2 3" key="2">
    <citation type="journal article" date="2019" name="G3 (Bethesda)">
        <title>Hybrid Assembly of the Genome of the Entomopathogenic Nematode Steinernema carpocapsae Identifies the X-Chromosome.</title>
        <authorList>
            <person name="Serra L."/>
            <person name="Macchietto M."/>
            <person name="Macias-Munoz A."/>
            <person name="McGill C.J."/>
            <person name="Rodriguez I.M."/>
            <person name="Rodriguez B."/>
            <person name="Murad R."/>
            <person name="Mortazavi A."/>
        </authorList>
    </citation>
    <scope>NUCLEOTIDE SEQUENCE [LARGE SCALE GENOMIC DNA]</scope>
    <source>
        <strain evidence="2 3">ALL</strain>
    </source>
</reference>
<gene>
    <name evidence="2" type="ORF">L596_027816</name>
</gene>
<accession>A0A4U5LWM3</accession>
<dbReference type="EMBL" id="AZBU02000011">
    <property type="protein sequence ID" value="TKR60589.1"/>
    <property type="molecule type" value="Genomic_DNA"/>
</dbReference>
<dbReference type="AlphaFoldDB" id="A0A4U5LWM3"/>
<organism evidence="2 3">
    <name type="scientific">Steinernema carpocapsae</name>
    <name type="common">Entomopathogenic nematode</name>
    <dbReference type="NCBI Taxonomy" id="34508"/>
    <lineage>
        <taxon>Eukaryota</taxon>
        <taxon>Metazoa</taxon>
        <taxon>Ecdysozoa</taxon>
        <taxon>Nematoda</taxon>
        <taxon>Chromadorea</taxon>
        <taxon>Rhabditida</taxon>
        <taxon>Tylenchina</taxon>
        <taxon>Panagrolaimomorpha</taxon>
        <taxon>Strongyloidoidea</taxon>
        <taxon>Steinernematidae</taxon>
        <taxon>Steinernema</taxon>
    </lineage>
</organism>
<protein>
    <submittedName>
        <fullName evidence="2">Uncharacterized protein</fullName>
    </submittedName>
</protein>
<evidence type="ECO:0000313" key="2">
    <source>
        <dbReference type="EMBL" id="TKR60589.1"/>
    </source>
</evidence>
<name>A0A4U5LWM3_STECR</name>
<evidence type="ECO:0000256" key="1">
    <source>
        <dbReference type="SAM" id="MobiDB-lite"/>
    </source>
</evidence>
<sequence>MYYWIISQCHVQPVKNPRVTDSNPASAKLFCVKLFTQDQYVDDDKTTSKISESSNSDCANTVDPER</sequence>
<evidence type="ECO:0000313" key="3">
    <source>
        <dbReference type="Proteomes" id="UP000298663"/>
    </source>
</evidence>
<feature type="region of interest" description="Disordered" evidence="1">
    <location>
        <begin position="44"/>
        <end position="66"/>
    </location>
</feature>
<dbReference type="Proteomes" id="UP000298663">
    <property type="component" value="Unassembled WGS sequence"/>
</dbReference>
<feature type="compositionally biased region" description="Polar residues" evidence="1">
    <location>
        <begin position="48"/>
        <end position="59"/>
    </location>
</feature>
<comment type="caution">
    <text evidence="2">The sequence shown here is derived from an EMBL/GenBank/DDBJ whole genome shotgun (WGS) entry which is preliminary data.</text>
</comment>
<keyword evidence="3" id="KW-1185">Reference proteome</keyword>
<reference evidence="2 3" key="1">
    <citation type="journal article" date="2015" name="Genome Biol.">
        <title>Comparative genomics of Steinernema reveals deeply conserved gene regulatory networks.</title>
        <authorList>
            <person name="Dillman A.R."/>
            <person name="Macchietto M."/>
            <person name="Porter C.F."/>
            <person name="Rogers A."/>
            <person name="Williams B."/>
            <person name="Antoshechkin I."/>
            <person name="Lee M.M."/>
            <person name="Goodwin Z."/>
            <person name="Lu X."/>
            <person name="Lewis E.E."/>
            <person name="Goodrich-Blair H."/>
            <person name="Stock S.P."/>
            <person name="Adams B.J."/>
            <person name="Sternberg P.W."/>
            <person name="Mortazavi A."/>
        </authorList>
    </citation>
    <scope>NUCLEOTIDE SEQUENCE [LARGE SCALE GENOMIC DNA]</scope>
    <source>
        <strain evidence="2 3">ALL</strain>
    </source>
</reference>
<proteinExistence type="predicted"/>